<keyword evidence="2" id="KW-1185">Reference proteome</keyword>
<dbReference type="AlphaFoldDB" id="A0A974PC63"/>
<evidence type="ECO:0000313" key="2">
    <source>
        <dbReference type="Proteomes" id="UP000595841"/>
    </source>
</evidence>
<name>A0A974PC63_9BACL</name>
<protein>
    <submittedName>
        <fullName evidence="1">Uncharacterized protein</fullName>
    </submittedName>
</protein>
<dbReference type="Proteomes" id="UP000595841">
    <property type="component" value="Chromosome"/>
</dbReference>
<gene>
    <name evidence="1" type="ORF">JI735_30760</name>
</gene>
<dbReference type="EMBL" id="CP068595">
    <property type="protein sequence ID" value="QQZ60786.1"/>
    <property type="molecule type" value="Genomic_DNA"/>
</dbReference>
<proteinExistence type="predicted"/>
<accession>A0A974PC63</accession>
<dbReference type="KEGG" id="pson:JI735_30760"/>
<evidence type="ECO:0000313" key="1">
    <source>
        <dbReference type="EMBL" id="QQZ60786.1"/>
    </source>
</evidence>
<sequence>MDPSGHFSVEPYDVHELRSVLDDAIAKNLNKGSKLYQAYHDKIWERYGFASFMKTNQYNYLFGLLTGTSAYKNSAGNASWAREELITAFYEENEAEYLAFLALGAVGRFGGGNSGSNRVSKGRLNQLPI</sequence>
<reference evidence="1 2" key="1">
    <citation type="submission" date="2021-01" db="EMBL/GenBank/DDBJ databases">
        <title>Whole genome sequence of Paenibacillus sonchi LMG 24727 for comparative genomics.</title>
        <authorList>
            <person name="Lee G."/>
            <person name="Kim M.-J."/>
            <person name="Lim K."/>
            <person name="Shin J.-H."/>
        </authorList>
    </citation>
    <scope>NUCLEOTIDE SEQUENCE [LARGE SCALE GENOMIC DNA]</scope>
    <source>
        <strain evidence="1 2">LMG 24727</strain>
    </source>
</reference>
<dbReference type="RefSeq" id="WP_202676753.1">
    <property type="nucleotide sequence ID" value="NZ_CP068595.1"/>
</dbReference>
<organism evidence="1 2">
    <name type="scientific">Paenibacillus sonchi</name>
    <dbReference type="NCBI Taxonomy" id="373687"/>
    <lineage>
        <taxon>Bacteria</taxon>
        <taxon>Bacillati</taxon>
        <taxon>Bacillota</taxon>
        <taxon>Bacilli</taxon>
        <taxon>Bacillales</taxon>
        <taxon>Paenibacillaceae</taxon>
        <taxon>Paenibacillus</taxon>
        <taxon>Paenibacillus sonchi group</taxon>
    </lineage>
</organism>